<evidence type="ECO:0000256" key="2">
    <source>
        <dbReference type="ARBA" id="ARBA00022692"/>
    </source>
</evidence>
<organism evidence="14 15">
    <name type="scientific">Ricinus communis</name>
    <name type="common">Castor bean</name>
    <dbReference type="NCBI Taxonomy" id="3988"/>
    <lineage>
        <taxon>Eukaryota</taxon>
        <taxon>Viridiplantae</taxon>
        <taxon>Streptophyta</taxon>
        <taxon>Embryophyta</taxon>
        <taxon>Tracheophyta</taxon>
        <taxon>Spermatophyta</taxon>
        <taxon>Magnoliopsida</taxon>
        <taxon>eudicotyledons</taxon>
        <taxon>Gunneridae</taxon>
        <taxon>Pentapetalae</taxon>
        <taxon>rosids</taxon>
        <taxon>fabids</taxon>
        <taxon>Malpighiales</taxon>
        <taxon>Euphorbiaceae</taxon>
        <taxon>Acalyphoideae</taxon>
        <taxon>Acalypheae</taxon>
        <taxon>Ricinus</taxon>
    </lineage>
</organism>
<evidence type="ECO:0000259" key="12">
    <source>
        <dbReference type="PROSITE" id="PS51371"/>
    </source>
</evidence>
<dbReference type="Pfam" id="PF01595">
    <property type="entry name" value="CNNM"/>
    <property type="match status" value="1"/>
</dbReference>
<feature type="region of interest" description="Disordered" evidence="10">
    <location>
        <begin position="450"/>
        <end position="477"/>
    </location>
</feature>
<dbReference type="AlphaFoldDB" id="B9T4A2"/>
<comment type="subcellular location">
    <subcellularLocation>
        <location evidence="1">Membrane</location>
        <topology evidence="1">Multi-pass membrane protein</topology>
    </subcellularLocation>
</comment>
<feature type="domain" description="CBS" evidence="12">
    <location>
        <begin position="356"/>
        <end position="425"/>
    </location>
</feature>
<keyword evidence="6 9" id="KW-0472">Membrane</keyword>
<keyword evidence="7" id="KW-0325">Glycoprotein</keyword>
<dbReference type="PROSITE" id="PS51371">
    <property type="entry name" value="CBS"/>
    <property type="match status" value="1"/>
</dbReference>
<evidence type="ECO:0000256" key="8">
    <source>
        <dbReference type="PROSITE-ProRule" id="PRU00703"/>
    </source>
</evidence>
<dbReference type="InterPro" id="IPR045095">
    <property type="entry name" value="ACDP"/>
</dbReference>
<dbReference type="PROSITE" id="PS51846">
    <property type="entry name" value="CNNM"/>
    <property type="match status" value="1"/>
</dbReference>
<dbReference type="GO" id="GO:0010960">
    <property type="term" value="P:magnesium ion homeostasis"/>
    <property type="evidence" value="ECO:0007669"/>
    <property type="project" value="InterPro"/>
</dbReference>
<dbReference type="SUPFAM" id="SSF54631">
    <property type="entry name" value="CBS-domain pair"/>
    <property type="match status" value="1"/>
</dbReference>
<evidence type="ECO:0008006" key="16">
    <source>
        <dbReference type="Google" id="ProtNLM"/>
    </source>
</evidence>
<feature type="domain" description="CNNM transmembrane" evidence="13">
    <location>
        <begin position="29"/>
        <end position="211"/>
    </location>
</feature>
<feature type="transmembrane region" description="Helical" evidence="11">
    <location>
        <begin position="118"/>
        <end position="137"/>
    </location>
</feature>
<evidence type="ECO:0000256" key="6">
    <source>
        <dbReference type="ARBA" id="ARBA00023136"/>
    </source>
</evidence>
<dbReference type="InterPro" id="IPR044751">
    <property type="entry name" value="Ion_transp-like_CBS"/>
</dbReference>
<evidence type="ECO:0000259" key="13">
    <source>
        <dbReference type="PROSITE" id="PS51846"/>
    </source>
</evidence>
<keyword evidence="15" id="KW-1185">Reference proteome</keyword>
<evidence type="ECO:0000256" key="5">
    <source>
        <dbReference type="ARBA" id="ARBA00023122"/>
    </source>
</evidence>
<keyword evidence="4 9" id="KW-1133">Transmembrane helix</keyword>
<dbReference type="STRING" id="3988.B9T4A2"/>
<feature type="transmembrane region" description="Helical" evidence="11">
    <location>
        <begin position="31"/>
        <end position="63"/>
    </location>
</feature>
<evidence type="ECO:0000313" key="15">
    <source>
        <dbReference type="Proteomes" id="UP000008311"/>
    </source>
</evidence>
<dbReference type="FunFam" id="3.10.580.10:FF:000021">
    <property type="entry name" value="DUF21 domain-containing protein At4g14240-like"/>
    <property type="match status" value="1"/>
</dbReference>
<dbReference type="InParanoid" id="B9T4A2"/>
<dbReference type="InterPro" id="IPR000644">
    <property type="entry name" value="CBS_dom"/>
</dbReference>
<dbReference type="Proteomes" id="UP000008311">
    <property type="component" value="Unassembled WGS sequence"/>
</dbReference>
<gene>
    <name evidence="14" type="ORF">RCOM_0176310</name>
</gene>
<evidence type="ECO:0000256" key="4">
    <source>
        <dbReference type="ARBA" id="ARBA00022989"/>
    </source>
</evidence>
<reference evidence="15" key="1">
    <citation type="journal article" date="2010" name="Nat. Biotechnol.">
        <title>Draft genome sequence of the oilseed species Ricinus communis.</title>
        <authorList>
            <person name="Chan A.P."/>
            <person name="Crabtree J."/>
            <person name="Zhao Q."/>
            <person name="Lorenzi H."/>
            <person name="Orvis J."/>
            <person name="Puiu D."/>
            <person name="Melake-Berhan A."/>
            <person name="Jones K.M."/>
            <person name="Redman J."/>
            <person name="Chen G."/>
            <person name="Cahoon E.B."/>
            <person name="Gedil M."/>
            <person name="Stanke M."/>
            <person name="Haas B.J."/>
            <person name="Wortman J.R."/>
            <person name="Fraser-Liggett C.M."/>
            <person name="Ravel J."/>
            <person name="Rabinowicz P.D."/>
        </authorList>
    </citation>
    <scope>NUCLEOTIDE SEQUENCE [LARGE SCALE GENOMIC DNA]</scope>
    <source>
        <strain evidence="15">cv. Hale</strain>
    </source>
</reference>
<dbReference type="InterPro" id="IPR046342">
    <property type="entry name" value="CBS_dom_sf"/>
</dbReference>
<dbReference type="PANTHER" id="PTHR12064">
    <property type="entry name" value="METAL TRANSPORTER CNNM"/>
    <property type="match status" value="1"/>
</dbReference>
<evidence type="ECO:0000256" key="7">
    <source>
        <dbReference type="ARBA" id="ARBA00023180"/>
    </source>
</evidence>
<dbReference type="GO" id="GO:0016020">
    <property type="term" value="C:membrane"/>
    <property type="evidence" value="ECO:0007669"/>
    <property type="project" value="UniProtKB-SubCell"/>
</dbReference>
<evidence type="ECO:0000256" key="10">
    <source>
        <dbReference type="SAM" id="MobiDB-lite"/>
    </source>
</evidence>
<dbReference type="PANTHER" id="PTHR12064:SF97">
    <property type="entry name" value="METAL TRANSPORTER CNNM-5"/>
    <property type="match status" value="1"/>
</dbReference>
<dbReference type="CDD" id="cd04590">
    <property type="entry name" value="CBS_pair_CorC_HlyC_assoc"/>
    <property type="match status" value="1"/>
</dbReference>
<accession>B9T4A2</accession>
<evidence type="ECO:0000256" key="1">
    <source>
        <dbReference type="ARBA" id="ARBA00004141"/>
    </source>
</evidence>
<proteinExistence type="predicted"/>
<dbReference type="eggNOG" id="KOG2118">
    <property type="taxonomic scope" value="Eukaryota"/>
</dbReference>
<sequence>MLLLNALTLARTMFSINHIVFEADDIKFATLWWFIYAGISCLLVLFAGIMSGLTLGLMSLGLVELEILQRSGSFTEKKQAATILPVVQKQHQLLVTLLLCNACAMEALPIYLDKIFHPFVAVVLSVTFVLAFGEIIPQAICSRYGLYVGANLVWLVRILMFICYPIAYPIGKVLDAALGHDDALFRRAQLKALVSIHGQEAGKGGELTHDETTIISGALDLTEKTAEEAMTPIESTFSLDVNSKLDWEAIGKILARGHSRVPVYSGCPKNIIGLLLVKSLLTVRAETETPVSAVSIRRIPRVPSNMPLYDILNEFQKGSSHMAAVVKVHAKSKNAQPTSDGEKFNEIKFANGDSQLNAPLLTKHDGKSEHLLIDVEKAARPMTIKQQKTHDIPRLSEDVEDGEVIGIITLEDVFEELLQEEIVDETDVYVDVHKRIRVVAAAAASYVARAPSNRRLPGPKPAGAQGKQSQTTKKSGG</sequence>
<dbReference type="InterPro" id="IPR002550">
    <property type="entry name" value="CNNM"/>
</dbReference>
<keyword evidence="2 9" id="KW-0812">Transmembrane</keyword>
<feature type="compositionally biased region" description="Polar residues" evidence="10">
    <location>
        <begin position="466"/>
        <end position="477"/>
    </location>
</feature>
<evidence type="ECO:0000256" key="11">
    <source>
        <dbReference type="SAM" id="Phobius"/>
    </source>
</evidence>
<dbReference type="FunFam" id="3.10.580.10:FF:000057">
    <property type="entry name" value="DUF21 domain-containing protein At5g52790"/>
    <property type="match status" value="1"/>
</dbReference>
<feature type="transmembrane region" description="Helical" evidence="11">
    <location>
        <begin position="144"/>
        <end position="167"/>
    </location>
</feature>
<name>B9T4A2_RICCO</name>
<evidence type="ECO:0000256" key="9">
    <source>
        <dbReference type="PROSITE-ProRule" id="PRU01193"/>
    </source>
</evidence>
<keyword evidence="5 8" id="KW-0129">CBS domain</keyword>
<evidence type="ECO:0000313" key="14">
    <source>
        <dbReference type="EMBL" id="EEF29310.1"/>
    </source>
</evidence>
<dbReference type="EMBL" id="EQ974461">
    <property type="protein sequence ID" value="EEF29310.1"/>
    <property type="molecule type" value="Genomic_DNA"/>
</dbReference>
<keyword evidence="3" id="KW-0677">Repeat</keyword>
<dbReference type="Gene3D" id="3.10.580.10">
    <property type="entry name" value="CBS-domain"/>
    <property type="match status" value="2"/>
</dbReference>
<dbReference type="GO" id="GO:0022857">
    <property type="term" value="F:transmembrane transporter activity"/>
    <property type="evidence" value="ECO:0000318"/>
    <property type="project" value="GO_Central"/>
</dbReference>
<protein>
    <recommendedName>
        <fullName evidence="16">CNNM transmembrane domain-containing protein</fullName>
    </recommendedName>
</protein>
<evidence type="ECO:0000256" key="3">
    <source>
        <dbReference type="ARBA" id="ARBA00022737"/>
    </source>
</evidence>